<evidence type="ECO:0000259" key="2">
    <source>
        <dbReference type="Pfam" id="PF01370"/>
    </source>
</evidence>
<dbReference type="Pfam" id="PF01370">
    <property type="entry name" value="Epimerase"/>
    <property type="match status" value="1"/>
</dbReference>
<organism evidence="3 4">
    <name type="scientific">Halothiobacillus diazotrophicus</name>
    <dbReference type="NCBI Taxonomy" id="1860122"/>
    <lineage>
        <taxon>Bacteria</taxon>
        <taxon>Pseudomonadati</taxon>
        <taxon>Pseudomonadota</taxon>
        <taxon>Gammaproteobacteria</taxon>
        <taxon>Chromatiales</taxon>
        <taxon>Halothiobacillaceae</taxon>
        <taxon>Halothiobacillus</taxon>
    </lineage>
</organism>
<reference evidence="3 4" key="1">
    <citation type="submission" date="2016-06" db="EMBL/GenBank/DDBJ databases">
        <title>Insight into the functional genes involving in sulfur oxidation in Pearl River water.</title>
        <authorList>
            <person name="Luo J."/>
            <person name="Tan X."/>
            <person name="Lin W."/>
        </authorList>
    </citation>
    <scope>NUCLEOTIDE SEQUENCE [LARGE SCALE GENOMIC DNA]</scope>
    <source>
        <strain evidence="3 4">LS2</strain>
    </source>
</reference>
<dbReference type="KEGG" id="haz:A9404_10245"/>
<keyword evidence="4" id="KW-1185">Reference proteome</keyword>
<protein>
    <recommendedName>
        <fullName evidence="2">NAD-dependent epimerase/dehydratase domain-containing protein</fullName>
    </recommendedName>
</protein>
<gene>
    <name evidence="3" type="ORF">A9404_10245</name>
</gene>
<feature type="domain" description="NAD-dependent epimerase/dehydratase" evidence="2">
    <location>
        <begin position="85"/>
        <end position="208"/>
    </location>
</feature>
<name>A0A191ZKJ5_9GAMM</name>
<dbReference type="STRING" id="1860122.A9404_10245"/>
<dbReference type="InterPro" id="IPR001509">
    <property type="entry name" value="Epimerase_deHydtase"/>
</dbReference>
<dbReference type="Gene3D" id="3.40.50.720">
    <property type="entry name" value="NAD(P)-binding Rossmann-like Domain"/>
    <property type="match status" value="1"/>
</dbReference>
<dbReference type="PANTHER" id="PTHR43574">
    <property type="entry name" value="EPIMERASE-RELATED"/>
    <property type="match status" value="1"/>
</dbReference>
<evidence type="ECO:0000313" key="4">
    <source>
        <dbReference type="Proteomes" id="UP000078596"/>
    </source>
</evidence>
<dbReference type="SUPFAM" id="SSF51735">
    <property type="entry name" value="NAD(P)-binding Rossmann-fold domains"/>
    <property type="match status" value="1"/>
</dbReference>
<sequence length="295" mass="32340">MLIGYGDIAARVARQLPGMAVCAFARRQPEAPQGHNATWRGVSFDLDRDLPTDLPPGSVWVYLAPPPTGGVVDARVARWLSAMAPGAEPAQVIYASTTGVYGDHQGGWVTEETPVNPAHDRGRRRVDAENQFLSWCAQRAIPCTVLRITGIYACDRLPLARIRAREPVVCLDESPWSNRIHADDLADIICLLIDRLHAGSPVQGIFNISDNAPRPMTELYLLTAAHFGLPPPPCLPLAEVLAQARPMAGEFLSESKRIDAQAIQRALNWRPRYPGLRHALIDCADVRAILSKIDN</sequence>
<dbReference type="AlphaFoldDB" id="A0A191ZKJ5"/>
<proteinExistence type="predicted"/>
<keyword evidence="1" id="KW-0520">NAD</keyword>
<evidence type="ECO:0000313" key="3">
    <source>
        <dbReference type="EMBL" id="ANJ68426.1"/>
    </source>
</evidence>
<dbReference type="EMBL" id="CP016027">
    <property type="protein sequence ID" value="ANJ68426.1"/>
    <property type="molecule type" value="Genomic_DNA"/>
</dbReference>
<evidence type="ECO:0000256" key="1">
    <source>
        <dbReference type="ARBA" id="ARBA00023027"/>
    </source>
</evidence>
<accession>A0A191ZKJ5</accession>
<dbReference type="InterPro" id="IPR036291">
    <property type="entry name" value="NAD(P)-bd_dom_sf"/>
</dbReference>
<dbReference type="Proteomes" id="UP000078596">
    <property type="component" value="Chromosome"/>
</dbReference>